<feature type="transmembrane region" description="Helical" evidence="1">
    <location>
        <begin position="188"/>
        <end position="206"/>
    </location>
</feature>
<sequence length="239" mass="25783">MDLMTILNSSLLYILVAVSLLIIFGICVFFYIRGRRRAFELGVSPEVFKSSMKGAAIFSIVPSIAIIIGLISLSPLLGVPWPWFRLSVVGSLGYELMSGDLAAKGAGFESLSAFSSSNDMESLGAIMFVMSICIMTGMVCNVLFLKKIHSNATRIGSKQNPFTALALSCLVIAMMAVMLPMQLVISPAHALTAGTSAIVTYVLSYAARKYNIKWLPDFIMSFALVIGMVSGVLWSSLLI</sequence>
<dbReference type="Pfam" id="PF16481">
    <property type="entry name" value="DUF5058"/>
    <property type="match status" value="1"/>
</dbReference>
<keyword evidence="1" id="KW-0812">Transmembrane</keyword>
<feature type="transmembrane region" description="Helical" evidence="1">
    <location>
        <begin position="164"/>
        <end position="182"/>
    </location>
</feature>
<protein>
    <recommendedName>
        <fullName evidence="4">DUF5058 domain-containing protein</fullName>
    </recommendedName>
</protein>
<feature type="transmembrane region" description="Helical" evidence="1">
    <location>
        <begin position="12"/>
        <end position="34"/>
    </location>
</feature>
<keyword evidence="3" id="KW-1185">Reference proteome</keyword>
<feature type="transmembrane region" description="Helical" evidence="1">
    <location>
        <begin position="123"/>
        <end position="144"/>
    </location>
</feature>
<feature type="transmembrane region" description="Helical" evidence="1">
    <location>
        <begin position="218"/>
        <end position="237"/>
    </location>
</feature>
<dbReference type="STRING" id="1121476.SAMN02745751_01170"/>
<name>A0A1M6EEA9_9FIRM</name>
<evidence type="ECO:0000256" key="1">
    <source>
        <dbReference type="SAM" id="Phobius"/>
    </source>
</evidence>
<dbReference type="AlphaFoldDB" id="A0A1M6EEA9"/>
<dbReference type="OrthoDB" id="86868at2"/>
<proteinExistence type="predicted"/>
<keyword evidence="1" id="KW-0472">Membrane</keyword>
<evidence type="ECO:0008006" key="4">
    <source>
        <dbReference type="Google" id="ProtNLM"/>
    </source>
</evidence>
<feature type="transmembrane region" description="Helical" evidence="1">
    <location>
        <begin position="55"/>
        <end position="77"/>
    </location>
</feature>
<keyword evidence="1" id="KW-1133">Transmembrane helix</keyword>
<dbReference type="InterPro" id="IPR032479">
    <property type="entry name" value="DUF5058"/>
</dbReference>
<reference evidence="2 3" key="1">
    <citation type="submission" date="2016-11" db="EMBL/GenBank/DDBJ databases">
        <authorList>
            <person name="Jaros S."/>
            <person name="Januszkiewicz K."/>
            <person name="Wedrychowicz H."/>
        </authorList>
    </citation>
    <scope>NUCLEOTIDE SEQUENCE [LARGE SCALE GENOMIC DNA]</scope>
    <source>
        <strain evidence="2 3">DSM 17477</strain>
    </source>
</reference>
<gene>
    <name evidence="2" type="ORF">SAMN02745751_01170</name>
</gene>
<evidence type="ECO:0000313" key="2">
    <source>
        <dbReference type="EMBL" id="SHI83804.1"/>
    </source>
</evidence>
<accession>A0A1M6EEA9</accession>
<dbReference type="Proteomes" id="UP000184052">
    <property type="component" value="Unassembled WGS sequence"/>
</dbReference>
<organism evidence="2 3">
    <name type="scientific">Dethiosulfatibacter aminovorans DSM 17477</name>
    <dbReference type="NCBI Taxonomy" id="1121476"/>
    <lineage>
        <taxon>Bacteria</taxon>
        <taxon>Bacillati</taxon>
        <taxon>Bacillota</taxon>
        <taxon>Tissierellia</taxon>
        <taxon>Dethiosulfatibacter</taxon>
    </lineage>
</organism>
<evidence type="ECO:0000313" key="3">
    <source>
        <dbReference type="Proteomes" id="UP000184052"/>
    </source>
</evidence>
<dbReference type="EMBL" id="FQZL01000007">
    <property type="protein sequence ID" value="SHI83804.1"/>
    <property type="molecule type" value="Genomic_DNA"/>
</dbReference>
<dbReference type="RefSeq" id="WP_073048505.1">
    <property type="nucleotide sequence ID" value="NZ_FQZL01000007.1"/>
</dbReference>